<feature type="chain" id="PRO_5039067651" description="ABC transporter substrate-binding protein" evidence="2">
    <location>
        <begin position="21"/>
        <end position="553"/>
    </location>
</feature>
<protein>
    <recommendedName>
        <fullName evidence="5">ABC transporter substrate-binding protein</fullName>
    </recommendedName>
</protein>
<dbReference type="PANTHER" id="PTHR43649:SF12">
    <property type="entry name" value="DIACETYLCHITOBIOSE BINDING PROTEIN DASA"/>
    <property type="match status" value="1"/>
</dbReference>
<evidence type="ECO:0000256" key="1">
    <source>
        <dbReference type="SAM" id="MobiDB-lite"/>
    </source>
</evidence>
<dbReference type="OrthoDB" id="353914at2"/>
<evidence type="ECO:0000256" key="2">
    <source>
        <dbReference type="SAM" id="SignalP"/>
    </source>
</evidence>
<reference evidence="3 4" key="1">
    <citation type="submission" date="2014-12" db="EMBL/GenBank/DDBJ databases">
        <title>Draft genome sequences of 29 type strains of Enterococci.</title>
        <authorList>
            <person name="Zhong Z."/>
            <person name="Sun Z."/>
            <person name="Liu W."/>
            <person name="Zhang W."/>
            <person name="Zhang H."/>
        </authorList>
    </citation>
    <scope>NUCLEOTIDE SEQUENCE [LARGE SCALE GENOMIC DNA]</scope>
    <source>
        <strain evidence="3 4">DSM 17690</strain>
    </source>
</reference>
<proteinExistence type="predicted"/>
<dbReference type="PROSITE" id="PS51257">
    <property type="entry name" value="PROKAR_LIPOPROTEIN"/>
    <property type="match status" value="1"/>
</dbReference>
<accession>A0A1L8QUF3</accession>
<keyword evidence="2" id="KW-0732">Signal</keyword>
<dbReference type="Proteomes" id="UP000182149">
    <property type="component" value="Unassembled WGS sequence"/>
</dbReference>
<comment type="caution">
    <text evidence="3">The sequence shown here is derived from an EMBL/GenBank/DDBJ whole genome shotgun (WGS) entry which is preliminary data.</text>
</comment>
<feature type="signal peptide" evidence="2">
    <location>
        <begin position="1"/>
        <end position="20"/>
    </location>
</feature>
<evidence type="ECO:0008006" key="5">
    <source>
        <dbReference type="Google" id="ProtNLM"/>
    </source>
</evidence>
<dbReference type="STRING" id="328396.RU93_GL001614"/>
<sequence>MMKKKYFVGLTVLLSATLLAACGNGGSSSGGNDVSKGEKAMASTPEPRFTPDPDVPSWQSDTDTPAKLKWYVNFDWYARSDWGLDVVSRKIKEDMNIDVEFVNGNDEKMNTMLAGEDLPDLMTFDRNLSAAEEAAKFTLPLNLLAEKYDPYFLEHAAKPETLKWYTLEDGNVYGYPSFSTTTADYETGGVQGDQVFIVRKDIYEAIGSPDMSTPEGFINALKKAKEVQPKVDDGSDLVPFGLTALDIANGADGALSWVLQDFLNIPLMVDDKANDRDSDSEYIAWLEVFRKAYNDELISNDQFSDNDNIMKEKLAQGKYFAYLHSNTKGINEVMSENNTRNDGKEMYIAVDGPKNSKGEDPTFSGGNIGGWTQTFITTSTKEPQKAIELITYLASEYGTMVSAFGIEGETYNLEDGLAVLTDETEELRNTDIATFDKEVGLGSYWQVANDNFAIEMGQKPAASIRQMVDWAADKLAPRFELEDIDPKTGSLARNLTKVNTERVQAMVNVIQAKSEEEGKAIWDEFLQGRNDNGWEEIVKYRNEKIEQNIERLK</sequence>
<dbReference type="EMBL" id="JXKD01000004">
    <property type="protein sequence ID" value="OJG11127.1"/>
    <property type="molecule type" value="Genomic_DNA"/>
</dbReference>
<organism evidence="3 4">
    <name type="scientific">Enterococcus aquimarinus</name>
    <dbReference type="NCBI Taxonomy" id="328396"/>
    <lineage>
        <taxon>Bacteria</taxon>
        <taxon>Bacillati</taxon>
        <taxon>Bacillota</taxon>
        <taxon>Bacilli</taxon>
        <taxon>Lactobacillales</taxon>
        <taxon>Enterococcaceae</taxon>
        <taxon>Enterococcus</taxon>
    </lineage>
</organism>
<keyword evidence="4" id="KW-1185">Reference proteome</keyword>
<feature type="region of interest" description="Disordered" evidence="1">
    <location>
        <begin position="26"/>
        <end position="61"/>
    </location>
</feature>
<dbReference type="SUPFAM" id="SSF53850">
    <property type="entry name" value="Periplasmic binding protein-like II"/>
    <property type="match status" value="1"/>
</dbReference>
<dbReference type="Gene3D" id="3.40.190.10">
    <property type="entry name" value="Periplasmic binding protein-like II"/>
    <property type="match status" value="2"/>
</dbReference>
<evidence type="ECO:0000313" key="4">
    <source>
        <dbReference type="Proteomes" id="UP000182149"/>
    </source>
</evidence>
<name>A0A1L8QUF3_9ENTE</name>
<evidence type="ECO:0000313" key="3">
    <source>
        <dbReference type="EMBL" id="OJG11127.1"/>
    </source>
</evidence>
<dbReference type="InterPro" id="IPR050490">
    <property type="entry name" value="Bact_solute-bd_prot1"/>
</dbReference>
<dbReference type="AlphaFoldDB" id="A0A1L8QUF3"/>
<gene>
    <name evidence="3" type="ORF">RU93_GL001614</name>
</gene>
<dbReference type="PANTHER" id="PTHR43649">
    <property type="entry name" value="ARABINOSE-BINDING PROTEIN-RELATED"/>
    <property type="match status" value="1"/>
</dbReference>